<protein>
    <recommendedName>
        <fullName evidence="3">Ig-like domain-containing protein</fullName>
    </recommendedName>
</protein>
<reference evidence="2" key="1">
    <citation type="submission" date="2017-01" db="EMBL/GenBank/DDBJ databases">
        <title>Draft genome of the species Salinivibrio costicola subsp. alcaliphilus.</title>
        <authorList>
            <person name="Lopez-Hermoso C."/>
            <person name="De La Haba R."/>
            <person name="Sanchez-Porro C."/>
            <person name="Ventosa A."/>
        </authorList>
    </citation>
    <scope>NUCLEOTIDE SEQUENCE [LARGE SCALE GENOMIC DNA]</scope>
    <source>
        <strain evidence="2">CBH448</strain>
    </source>
</reference>
<gene>
    <name evidence="1" type="ORF">BZJ21_15620</name>
</gene>
<proteinExistence type="predicted"/>
<sequence>WTVDVAGADLAADTEFDVNVASTDGAGNPVTSTGSSEHTVDLEADKGTVKVGDITADDVINKAESGQTIAVTGTAKGGDISEGDVVTMTINGTEYTTTVDGSGNWTVDVAGADLAADTEFDVNVASTDGAGNPVTS</sequence>
<evidence type="ECO:0000313" key="2">
    <source>
        <dbReference type="Proteomes" id="UP000189431"/>
    </source>
</evidence>
<dbReference type="NCBIfam" id="NF012196">
    <property type="entry name" value="Ig_like_ice"/>
    <property type="match status" value="1"/>
</dbReference>
<feature type="non-terminal residue" evidence="1">
    <location>
        <position position="136"/>
    </location>
</feature>
<evidence type="ECO:0000313" key="1">
    <source>
        <dbReference type="EMBL" id="OOF31372.1"/>
    </source>
</evidence>
<dbReference type="NCBIfam" id="NF033510">
    <property type="entry name" value="Ca_tandemer"/>
    <property type="match status" value="1"/>
</dbReference>
<dbReference type="Gene3D" id="2.60.40.10">
    <property type="entry name" value="Immunoglobulins"/>
    <property type="match status" value="2"/>
</dbReference>
<dbReference type="Proteomes" id="UP000189431">
    <property type="component" value="Unassembled WGS sequence"/>
</dbReference>
<name>A0ABX3KM22_SALCS</name>
<dbReference type="InterPro" id="IPR013783">
    <property type="entry name" value="Ig-like_fold"/>
</dbReference>
<dbReference type="RefSeq" id="WP_131826364.1">
    <property type="nucleotide sequence ID" value="NZ_MUFR01000146.1"/>
</dbReference>
<evidence type="ECO:0008006" key="3">
    <source>
        <dbReference type="Google" id="ProtNLM"/>
    </source>
</evidence>
<dbReference type="EMBL" id="MUFR01000146">
    <property type="protein sequence ID" value="OOF31372.1"/>
    <property type="molecule type" value="Genomic_DNA"/>
</dbReference>
<keyword evidence="2" id="KW-1185">Reference proteome</keyword>
<comment type="caution">
    <text evidence="1">The sequence shown here is derived from an EMBL/GenBank/DDBJ whole genome shotgun (WGS) entry which is preliminary data.</text>
</comment>
<dbReference type="InterPro" id="IPR049826">
    <property type="entry name" value="Ig-like_ice"/>
</dbReference>
<organism evidence="1 2">
    <name type="scientific">Salinivibrio costicola subsp. alcaliphilus</name>
    <dbReference type="NCBI Taxonomy" id="272773"/>
    <lineage>
        <taxon>Bacteria</taxon>
        <taxon>Pseudomonadati</taxon>
        <taxon>Pseudomonadota</taxon>
        <taxon>Gammaproteobacteria</taxon>
        <taxon>Vibrionales</taxon>
        <taxon>Vibrionaceae</taxon>
        <taxon>Salinivibrio</taxon>
    </lineage>
</organism>
<feature type="non-terminal residue" evidence="1">
    <location>
        <position position="1"/>
    </location>
</feature>
<accession>A0ABX3KM22</accession>